<dbReference type="Pfam" id="PF05494">
    <property type="entry name" value="MlaC"/>
    <property type="match status" value="1"/>
</dbReference>
<evidence type="ECO:0000313" key="2">
    <source>
        <dbReference type="EMBL" id="GAL06432.1"/>
    </source>
</evidence>
<dbReference type="InterPro" id="IPR042245">
    <property type="entry name" value="Tgt2/MlaC_sf"/>
</dbReference>
<dbReference type="Proteomes" id="UP000036426">
    <property type="component" value="Unassembled WGS sequence"/>
</dbReference>
<evidence type="ECO:0000313" key="3">
    <source>
        <dbReference type="EMBL" id="KLV02695.1"/>
    </source>
</evidence>
<sequence length="215" mass="24346">MKLFRYVLLLLVALSPLGATAATVDQSDPYAMMEAVSAKTFSRLKAEQSQIQRNPEMLRQIVRQELLPYINARYAAYKVLGPQLKKTTATQRNNFVAAFTDYLVASYAQVLTQYTDQDIKIEPRKAVPANRTVVSVRVDIVDNKRPPIRLDFKLRHNKKSNQWQAFDMVAEGVSMISTKQSEWSGKLRTEGVDAVTQDLKALAAKPIRREAENND</sequence>
<gene>
    <name evidence="3" type="ORF">ABT58_02200</name>
    <name evidence="2" type="ORF">JCM19237_2523</name>
</gene>
<dbReference type="InterPro" id="IPR008869">
    <property type="entry name" value="MlaC/ttg2D"/>
</dbReference>
<reference evidence="2 4" key="1">
    <citation type="journal article" date="2014" name="Genome Announc.">
        <title>Draft Genome Sequences of Two Vibrionaceae Species, Vibrio ponticus C121 and Photobacterium aphoticum C119, Isolated as Coral Reef Microbiota.</title>
        <authorList>
            <person name="Al-saari N."/>
            <person name="Meirelles P.M."/>
            <person name="Mino S."/>
            <person name="Suda W."/>
            <person name="Oshima K."/>
            <person name="Hattori M."/>
            <person name="Ohkuma M."/>
            <person name="Thompson F.L."/>
            <person name="Gomez-Gil B."/>
            <person name="Sawabe T."/>
            <person name="Sawabe T."/>
        </authorList>
    </citation>
    <scope>NUCLEOTIDE SEQUENCE [LARGE SCALE GENOMIC DNA]</scope>
    <source>
        <strain evidence="2 4">JCM 19237</strain>
    </source>
</reference>
<evidence type="ECO:0000313" key="5">
    <source>
        <dbReference type="Proteomes" id="UP000036426"/>
    </source>
</evidence>
<comment type="caution">
    <text evidence="2">The sequence shown here is derived from an EMBL/GenBank/DDBJ whole genome shotgun (WGS) entry which is preliminary data.</text>
</comment>
<dbReference type="eggNOG" id="COG2854">
    <property type="taxonomic scope" value="Bacteria"/>
</dbReference>
<dbReference type="PANTHER" id="PTHR36573:SF1">
    <property type="entry name" value="INTERMEMBRANE PHOSPHOLIPID TRANSPORT SYSTEM BINDING PROTEIN MLAC"/>
    <property type="match status" value="1"/>
</dbReference>
<dbReference type="PATRIC" id="fig|754436.4.peg.468"/>
<proteinExistence type="predicted"/>
<accession>A0A090RFU7</accession>
<dbReference type="PIRSF" id="PIRSF004649">
    <property type="entry name" value="MlaC"/>
    <property type="match status" value="1"/>
</dbReference>
<dbReference type="OrthoDB" id="9787053at2"/>
<dbReference type="RefSeq" id="WP_047872734.1">
    <property type="nucleotide sequence ID" value="NZ_BMYC01000013.1"/>
</dbReference>
<organism evidence="2 4">
    <name type="scientific">Photobacterium aphoticum</name>
    <dbReference type="NCBI Taxonomy" id="754436"/>
    <lineage>
        <taxon>Bacteria</taxon>
        <taxon>Pseudomonadati</taxon>
        <taxon>Pseudomonadota</taxon>
        <taxon>Gammaproteobacteria</taxon>
        <taxon>Vibrionales</taxon>
        <taxon>Vibrionaceae</taxon>
        <taxon>Photobacterium</taxon>
    </lineage>
</organism>
<dbReference type="EMBL" id="BBMN01000011">
    <property type="protein sequence ID" value="GAL06432.1"/>
    <property type="molecule type" value="Genomic_DNA"/>
</dbReference>
<dbReference type="Proteomes" id="UP000029227">
    <property type="component" value="Unassembled WGS sequence"/>
</dbReference>
<evidence type="ECO:0000313" key="4">
    <source>
        <dbReference type="Proteomes" id="UP000029227"/>
    </source>
</evidence>
<dbReference type="PANTHER" id="PTHR36573">
    <property type="entry name" value="INTERMEMBRANE PHOSPHOLIPID TRANSPORT SYSTEM BINDING PROTEIN MLAC"/>
    <property type="match status" value="1"/>
</dbReference>
<name>A0A090RFU7_9GAMM</name>
<dbReference type="Gene3D" id="3.10.450.710">
    <property type="entry name" value="Tgt2/MlaC"/>
    <property type="match status" value="1"/>
</dbReference>
<reference evidence="3 5" key="2">
    <citation type="submission" date="2015-05" db="EMBL/GenBank/DDBJ databases">
        <title>Photobacterium galathea sp. nov.</title>
        <authorList>
            <person name="Machado H."/>
            <person name="Gram L."/>
        </authorList>
    </citation>
    <scope>NUCLEOTIDE SEQUENCE [LARGE SCALE GENOMIC DNA]</scope>
    <source>
        <strain evidence="3 5">DSM 25995</strain>
    </source>
</reference>
<keyword evidence="1" id="KW-0732">Signal</keyword>
<feature type="signal peptide" evidence="1">
    <location>
        <begin position="1"/>
        <end position="21"/>
    </location>
</feature>
<evidence type="ECO:0000256" key="1">
    <source>
        <dbReference type="SAM" id="SignalP"/>
    </source>
</evidence>
<feature type="chain" id="PRO_5010408309" evidence="1">
    <location>
        <begin position="22"/>
        <end position="215"/>
    </location>
</feature>
<dbReference type="STRING" id="754436.JCM19237_2523"/>
<keyword evidence="5" id="KW-1185">Reference proteome</keyword>
<dbReference type="EMBL" id="LDOV01000004">
    <property type="protein sequence ID" value="KLV02695.1"/>
    <property type="molecule type" value="Genomic_DNA"/>
</dbReference>
<protein>
    <submittedName>
        <fullName evidence="3">Toluene tolerance protein</fullName>
    </submittedName>
</protein>
<dbReference type="AlphaFoldDB" id="A0A090RFU7"/>
<dbReference type="NCBIfam" id="NF011697">
    <property type="entry name" value="PRK15117.1"/>
    <property type="match status" value="1"/>
</dbReference>